<organism evidence="1">
    <name type="scientific">metagenome</name>
    <dbReference type="NCBI Taxonomy" id="256318"/>
    <lineage>
        <taxon>unclassified sequences</taxon>
        <taxon>metagenomes</taxon>
    </lineage>
</organism>
<sequence length="59" mass="6655">MMKFQFEEEVDYFEIDPVAYAPALGEIGMAAYRNDISTTFRIREFGAGRRSGSSTPQCP</sequence>
<dbReference type="EMBL" id="CZKA01000043">
    <property type="protein sequence ID" value="CUR57981.1"/>
    <property type="molecule type" value="Genomic_DNA"/>
</dbReference>
<proteinExistence type="predicted"/>
<name>A0A2P2C7L5_9ZZZZ</name>
<dbReference type="AlphaFoldDB" id="A0A2P2C7L5"/>
<evidence type="ECO:0000313" key="1">
    <source>
        <dbReference type="EMBL" id="CUR57981.1"/>
    </source>
</evidence>
<protein>
    <submittedName>
        <fullName evidence="1">Uncharacterized protein</fullName>
    </submittedName>
</protein>
<gene>
    <name evidence="1" type="ORF">NOCA2480040</name>
</gene>
<accession>A0A2P2C7L5</accession>
<reference evidence="1" key="1">
    <citation type="submission" date="2015-08" db="EMBL/GenBank/DDBJ databases">
        <authorList>
            <person name="Babu N.S."/>
            <person name="Beckwith C.J."/>
            <person name="Beseler K.G."/>
            <person name="Brison A."/>
            <person name="Carone J.V."/>
            <person name="Caskin T.P."/>
            <person name="Diamond M."/>
            <person name="Durham M.E."/>
            <person name="Foxe J.M."/>
            <person name="Go M."/>
            <person name="Henderson B.A."/>
            <person name="Jones I.B."/>
            <person name="McGettigan J.A."/>
            <person name="Micheletti S.J."/>
            <person name="Nasrallah M.E."/>
            <person name="Ortiz D."/>
            <person name="Piller C.R."/>
            <person name="Privatt S.R."/>
            <person name="Schneider S.L."/>
            <person name="Sharp S."/>
            <person name="Smith T.C."/>
            <person name="Stanton J.D."/>
            <person name="Ullery H.E."/>
            <person name="Wilson R.J."/>
            <person name="Serrano M.G."/>
            <person name="Buck G."/>
            <person name="Lee V."/>
            <person name="Wang Y."/>
            <person name="Carvalho R."/>
            <person name="Voegtly L."/>
            <person name="Shi R."/>
            <person name="Duckworth R."/>
            <person name="Johnson A."/>
            <person name="Loviza R."/>
            <person name="Walstead R."/>
            <person name="Shah Z."/>
            <person name="Kiflezghi M."/>
            <person name="Wade K."/>
            <person name="Ball S.L."/>
            <person name="Bradley K.W."/>
            <person name="Asai D.J."/>
            <person name="Bowman C.A."/>
            <person name="Russell D.A."/>
            <person name="Pope W.H."/>
            <person name="Jacobs-Sera D."/>
            <person name="Hendrix R.W."/>
            <person name="Hatfull G.F."/>
        </authorList>
    </citation>
    <scope>NUCLEOTIDE SEQUENCE</scope>
</reference>